<gene>
    <name evidence="2" type="ORF">N8K70_00675</name>
</gene>
<dbReference type="EMBL" id="CP118157">
    <property type="protein sequence ID" value="WOF23215.1"/>
    <property type="molecule type" value="Genomic_DNA"/>
</dbReference>
<proteinExistence type="predicted"/>
<evidence type="ECO:0000313" key="3">
    <source>
        <dbReference type="Proteomes" id="UP001305498"/>
    </source>
</evidence>
<sequence>MDARLSGLSEPPGTEDGEAAPAGRIEVRERVLRKIARTASASAIGIDSGDVTAHVVDHRGGIAVRVRAPLPVPDLADDLAVGNATSVIDRARALQEDLHTRLTQILGRDVKRVEITIDGARVNRKGRVR</sequence>
<accession>A0AA97FHP4</accession>
<name>A0AA97FHP4_9MICO</name>
<evidence type="ECO:0000313" key="2">
    <source>
        <dbReference type="EMBL" id="WOF23215.1"/>
    </source>
</evidence>
<feature type="region of interest" description="Disordered" evidence="1">
    <location>
        <begin position="1"/>
        <end position="23"/>
    </location>
</feature>
<dbReference type="RefSeq" id="WP_317139686.1">
    <property type="nucleotide sequence ID" value="NZ_CP118157.1"/>
</dbReference>
<organism evidence="2 3">
    <name type="scientific">Microbacterium betulae</name>
    <dbReference type="NCBI Taxonomy" id="2981139"/>
    <lineage>
        <taxon>Bacteria</taxon>
        <taxon>Bacillati</taxon>
        <taxon>Actinomycetota</taxon>
        <taxon>Actinomycetes</taxon>
        <taxon>Micrococcales</taxon>
        <taxon>Microbacteriaceae</taxon>
        <taxon>Microbacterium</taxon>
    </lineage>
</organism>
<evidence type="ECO:0008006" key="4">
    <source>
        <dbReference type="Google" id="ProtNLM"/>
    </source>
</evidence>
<reference evidence="2 3" key="1">
    <citation type="submission" date="2023-02" db="EMBL/GenBank/DDBJ databases">
        <title>Microbacterium betulae sp. nov., isolated from birch wood.</title>
        <authorList>
            <person name="Pasciak M."/>
            <person name="Pawlik K.J."/>
            <person name="Martynowski D."/>
            <person name="Laczmanski L."/>
            <person name="Ciekot J."/>
            <person name="Szponar B."/>
            <person name="Wojcik-Fatla A."/>
            <person name="Mackiewicz B."/>
            <person name="Farian E."/>
            <person name="Cholewa G."/>
            <person name="Cholewa A."/>
            <person name="Dutkiewicz J."/>
        </authorList>
    </citation>
    <scope>NUCLEOTIDE SEQUENCE [LARGE SCALE GENOMIC DNA]</scope>
    <source>
        <strain evidence="2 3">AB</strain>
    </source>
</reference>
<evidence type="ECO:0000256" key="1">
    <source>
        <dbReference type="SAM" id="MobiDB-lite"/>
    </source>
</evidence>
<dbReference type="Proteomes" id="UP001305498">
    <property type="component" value="Chromosome"/>
</dbReference>
<dbReference type="AlphaFoldDB" id="A0AA97FHP4"/>
<keyword evidence="3" id="KW-1185">Reference proteome</keyword>
<dbReference type="KEGG" id="mbet:N8K70_00675"/>
<protein>
    <recommendedName>
        <fullName evidence="4">NTP pyrophosphohydrolase</fullName>
    </recommendedName>
</protein>